<reference evidence="1 2" key="1">
    <citation type="submission" date="2023-02" db="EMBL/GenBank/DDBJ databases">
        <title>LHISI_Scaffold_Assembly.</title>
        <authorList>
            <person name="Stuart O.P."/>
            <person name="Cleave R."/>
            <person name="Magrath M.J.L."/>
            <person name="Mikheyev A.S."/>
        </authorList>
    </citation>
    <scope>NUCLEOTIDE SEQUENCE [LARGE SCALE GENOMIC DNA]</scope>
    <source>
        <strain evidence="1">Daus_M_001</strain>
        <tissue evidence="1">Leg muscle</tissue>
    </source>
</reference>
<comment type="caution">
    <text evidence="1">The sequence shown here is derived from an EMBL/GenBank/DDBJ whole genome shotgun (WGS) entry which is preliminary data.</text>
</comment>
<accession>A0ABQ9I6S6</accession>
<dbReference type="EMBL" id="JARBHB010000002">
    <property type="protein sequence ID" value="KAJ8892353.1"/>
    <property type="molecule type" value="Genomic_DNA"/>
</dbReference>
<evidence type="ECO:0000313" key="1">
    <source>
        <dbReference type="EMBL" id="KAJ8892353.1"/>
    </source>
</evidence>
<name>A0ABQ9I6S6_9NEOP</name>
<gene>
    <name evidence="1" type="ORF">PR048_004933</name>
</gene>
<keyword evidence="2" id="KW-1185">Reference proteome</keyword>
<protein>
    <submittedName>
        <fullName evidence="1">Uncharacterized protein</fullName>
    </submittedName>
</protein>
<dbReference type="Proteomes" id="UP001159363">
    <property type="component" value="Chromosome 2"/>
</dbReference>
<sequence>MVEKIECSNHLLRNYCNKLRVTAATCEDVNCFGADKLSKQPSFDGGLVYCLVVEGPAASRLSLSRNDDSFSRLKEIVRSIIFTNFHAQLGFDILRFPPIKLEAKEER</sequence>
<organism evidence="1 2">
    <name type="scientific">Dryococelus australis</name>
    <dbReference type="NCBI Taxonomy" id="614101"/>
    <lineage>
        <taxon>Eukaryota</taxon>
        <taxon>Metazoa</taxon>
        <taxon>Ecdysozoa</taxon>
        <taxon>Arthropoda</taxon>
        <taxon>Hexapoda</taxon>
        <taxon>Insecta</taxon>
        <taxon>Pterygota</taxon>
        <taxon>Neoptera</taxon>
        <taxon>Polyneoptera</taxon>
        <taxon>Phasmatodea</taxon>
        <taxon>Verophasmatodea</taxon>
        <taxon>Anareolatae</taxon>
        <taxon>Phasmatidae</taxon>
        <taxon>Eurycanthinae</taxon>
        <taxon>Dryococelus</taxon>
    </lineage>
</organism>
<evidence type="ECO:0000313" key="2">
    <source>
        <dbReference type="Proteomes" id="UP001159363"/>
    </source>
</evidence>
<proteinExistence type="predicted"/>